<dbReference type="EMBL" id="JAVRHP010000067">
    <property type="protein sequence ID" value="MDT0650913.1"/>
    <property type="molecule type" value="Genomic_DNA"/>
</dbReference>
<evidence type="ECO:0000256" key="4">
    <source>
        <dbReference type="SAM" id="SignalP"/>
    </source>
</evidence>
<keyword evidence="2" id="KW-0472">Membrane</keyword>
<sequence>MFKNPTTPLFFLLFIAFNYSYAQHEVSGKFMASGAPVAYANVVLLSAQDSVTFYKGAVSDEKGNFIINNVASNDYLMKVTFVGYEEFQKKISVEGNTRLNTIRLQESSSDLDEVTITTRKPNIVKQVDRLVFDVENSTLSTGSTWDILRSTPGVIQVQGDLLVKNESVAVYINDRKVQLTSDELQTLLESYSAANIKSIEVITNPPAKYEAEGGAILNINTSKALTPGYKGSVEGNYTQAIYPKYQFGTSHYYKTEKLNLFANYSFSPRKEIKQDDSYINFRNNNGDIFSRWNTDFDRVTRSQAHNANAILDYSLDDKNTLSFTTNVLISPNIDWENDVYSEFRDAQRSLDSTLVTNSNVETDLKNIAFDLQYTHDFESGAQFSAKGHFTAYDQDRVQSVNSDYFDAAGNFIQNINFDTDAAQEIEIFTAQADFSSALGEASFESGLKLSSINSESAIDYFNAATLQPLYDNLSDEFIYDEKVYAVYASIQRDWENWSFKGGLRGEYTDLEGNSLSMNQVNTQEYFELFPTAYLQYQVSQNHSFTLDYSRRISRPDYNSLNPFRYFLNENDYNAGNPNLRASISNNFNLNYSLKNQYFFDLYYRDYGRSPEVLSFQDNASQNLRRVSVNLLGSVSYGIDILHGRSITNFWYAQAYTSVFHDENTFVAIESDNQEVTNEVDGFFGQLYNSFTLSKDGTFSGTLTGVYISDFISGSYQLEPMAMLSVGLRKSLWNNRAVLTLNIEDILNKTNTRLTSRYLNQDNSYLAQEETQYVRIGFKYNFGNFRLSDNERSIEAAERDRL</sequence>
<gene>
    <name evidence="6" type="ORF">RM529_12195</name>
</gene>
<protein>
    <submittedName>
        <fullName evidence="6">Outer membrane beta-barrel family protein</fullName>
    </submittedName>
</protein>
<dbReference type="SUPFAM" id="SSF56935">
    <property type="entry name" value="Porins"/>
    <property type="match status" value="1"/>
</dbReference>
<dbReference type="Pfam" id="PF13715">
    <property type="entry name" value="CarbopepD_reg_2"/>
    <property type="match status" value="1"/>
</dbReference>
<keyword evidence="3" id="KW-0998">Cell outer membrane</keyword>
<dbReference type="PANTHER" id="PTHR40980:SF4">
    <property type="entry name" value="TONB-DEPENDENT RECEPTOR-LIKE BETA-BARREL DOMAIN-CONTAINING PROTEIN"/>
    <property type="match status" value="1"/>
</dbReference>
<dbReference type="Gene3D" id="2.40.170.20">
    <property type="entry name" value="TonB-dependent receptor, beta-barrel domain"/>
    <property type="match status" value="1"/>
</dbReference>
<dbReference type="Pfam" id="PF14905">
    <property type="entry name" value="OMP_b-brl_3"/>
    <property type="match status" value="1"/>
</dbReference>
<evidence type="ECO:0000256" key="1">
    <source>
        <dbReference type="ARBA" id="ARBA00004442"/>
    </source>
</evidence>
<dbReference type="RefSeq" id="WP_311485057.1">
    <property type="nucleotide sequence ID" value="NZ_JAVRHP010000067.1"/>
</dbReference>
<dbReference type="Proteomes" id="UP001248819">
    <property type="component" value="Unassembled WGS sequence"/>
</dbReference>
<keyword evidence="7" id="KW-1185">Reference proteome</keyword>
<evidence type="ECO:0000259" key="5">
    <source>
        <dbReference type="Pfam" id="PF14905"/>
    </source>
</evidence>
<evidence type="ECO:0000256" key="3">
    <source>
        <dbReference type="ARBA" id="ARBA00023237"/>
    </source>
</evidence>
<feature type="signal peptide" evidence="4">
    <location>
        <begin position="1"/>
        <end position="22"/>
    </location>
</feature>
<dbReference type="InterPro" id="IPR036942">
    <property type="entry name" value="Beta-barrel_TonB_sf"/>
</dbReference>
<name>A0ABU3CX08_9FLAO</name>
<keyword evidence="4" id="KW-0732">Signal</keyword>
<dbReference type="InterPro" id="IPR041700">
    <property type="entry name" value="OMP_b-brl_3"/>
</dbReference>
<evidence type="ECO:0000256" key="2">
    <source>
        <dbReference type="ARBA" id="ARBA00023136"/>
    </source>
</evidence>
<reference evidence="6 7" key="1">
    <citation type="submission" date="2023-09" db="EMBL/GenBank/DDBJ databases">
        <authorList>
            <person name="Rey-Velasco X."/>
        </authorList>
    </citation>
    <scope>NUCLEOTIDE SEQUENCE [LARGE SCALE GENOMIC DNA]</scope>
    <source>
        <strain evidence="6 7">F297</strain>
    </source>
</reference>
<feature type="chain" id="PRO_5047494422" evidence="4">
    <location>
        <begin position="23"/>
        <end position="801"/>
    </location>
</feature>
<evidence type="ECO:0000313" key="7">
    <source>
        <dbReference type="Proteomes" id="UP001248819"/>
    </source>
</evidence>
<dbReference type="PANTHER" id="PTHR40980">
    <property type="entry name" value="PLUG DOMAIN-CONTAINING PROTEIN"/>
    <property type="match status" value="1"/>
</dbReference>
<evidence type="ECO:0000313" key="6">
    <source>
        <dbReference type="EMBL" id="MDT0650913.1"/>
    </source>
</evidence>
<proteinExistence type="predicted"/>
<organism evidence="6 7">
    <name type="scientific">Autumnicola edwardsiae</name>
    <dbReference type="NCBI Taxonomy" id="3075594"/>
    <lineage>
        <taxon>Bacteria</taxon>
        <taxon>Pseudomonadati</taxon>
        <taxon>Bacteroidota</taxon>
        <taxon>Flavobacteriia</taxon>
        <taxon>Flavobacteriales</taxon>
        <taxon>Flavobacteriaceae</taxon>
        <taxon>Autumnicola</taxon>
    </lineage>
</organism>
<comment type="caution">
    <text evidence="6">The sequence shown here is derived from an EMBL/GenBank/DDBJ whole genome shotgun (WGS) entry which is preliminary data.</text>
</comment>
<dbReference type="SUPFAM" id="SSF49464">
    <property type="entry name" value="Carboxypeptidase regulatory domain-like"/>
    <property type="match status" value="1"/>
</dbReference>
<accession>A0ABU3CX08</accession>
<comment type="subcellular location">
    <subcellularLocation>
        <location evidence="1">Cell outer membrane</location>
    </subcellularLocation>
</comment>
<dbReference type="InterPro" id="IPR008969">
    <property type="entry name" value="CarboxyPept-like_regulatory"/>
</dbReference>
<feature type="domain" description="Outer membrane protein beta-barrel" evidence="5">
    <location>
        <begin position="375"/>
        <end position="779"/>
    </location>
</feature>